<comment type="caution">
    <text evidence="2">The sequence shown here is derived from an EMBL/GenBank/DDBJ whole genome shotgun (WGS) entry which is preliminary data.</text>
</comment>
<organism evidence="2 3">
    <name type="scientific">Cryptotermes secundus</name>
    <dbReference type="NCBI Taxonomy" id="105785"/>
    <lineage>
        <taxon>Eukaryota</taxon>
        <taxon>Metazoa</taxon>
        <taxon>Ecdysozoa</taxon>
        <taxon>Arthropoda</taxon>
        <taxon>Hexapoda</taxon>
        <taxon>Insecta</taxon>
        <taxon>Pterygota</taxon>
        <taxon>Neoptera</taxon>
        <taxon>Polyneoptera</taxon>
        <taxon>Dictyoptera</taxon>
        <taxon>Blattodea</taxon>
        <taxon>Blattoidea</taxon>
        <taxon>Termitoidae</taxon>
        <taxon>Kalotermitidae</taxon>
        <taxon>Cryptotermitinae</taxon>
        <taxon>Cryptotermes</taxon>
    </lineage>
</organism>
<keyword evidence="1" id="KW-0812">Transmembrane</keyword>
<evidence type="ECO:0000313" key="2">
    <source>
        <dbReference type="EMBL" id="PNF25151.1"/>
    </source>
</evidence>
<name>A0A2J7Q995_9NEOP</name>
<dbReference type="AlphaFoldDB" id="A0A2J7Q995"/>
<keyword evidence="3" id="KW-1185">Reference proteome</keyword>
<feature type="transmembrane region" description="Helical" evidence="1">
    <location>
        <begin position="7"/>
        <end position="28"/>
    </location>
</feature>
<keyword evidence="1" id="KW-1133">Transmembrane helix</keyword>
<proteinExistence type="predicted"/>
<sequence length="49" mass="5460">MGKMSRLGWLIGIHMGTFPVFLILAVTFNFKNHSFIPAYAMSLFIGILG</sequence>
<evidence type="ECO:0000256" key="1">
    <source>
        <dbReference type="SAM" id="Phobius"/>
    </source>
</evidence>
<dbReference type="Proteomes" id="UP000235965">
    <property type="component" value="Unassembled WGS sequence"/>
</dbReference>
<keyword evidence="1" id="KW-0472">Membrane</keyword>
<accession>A0A2J7Q995</accession>
<protein>
    <submittedName>
        <fullName evidence="2">Uncharacterized protein</fullName>
    </submittedName>
</protein>
<dbReference type="EMBL" id="NEVH01016943">
    <property type="protein sequence ID" value="PNF25151.1"/>
    <property type="molecule type" value="Genomic_DNA"/>
</dbReference>
<reference evidence="2 3" key="1">
    <citation type="submission" date="2017-12" db="EMBL/GenBank/DDBJ databases">
        <title>Hemimetabolous genomes reveal molecular basis of termite eusociality.</title>
        <authorList>
            <person name="Harrison M.C."/>
            <person name="Jongepier E."/>
            <person name="Robertson H.M."/>
            <person name="Arning N."/>
            <person name="Bitard-Feildel T."/>
            <person name="Chao H."/>
            <person name="Childers C.P."/>
            <person name="Dinh H."/>
            <person name="Doddapaneni H."/>
            <person name="Dugan S."/>
            <person name="Gowin J."/>
            <person name="Greiner C."/>
            <person name="Han Y."/>
            <person name="Hu H."/>
            <person name="Hughes D.S.T."/>
            <person name="Huylmans A.-K."/>
            <person name="Kemena C."/>
            <person name="Kremer L.P.M."/>
            <person name="Lee S.L."/>
            <person name="Lopez-Ezquerra A."/>
            <person name="Mallet L."/>
            <person name="Monroy-Kuhn J.M."/>
            <person name="Moser A."/>
            <person name="Murali S.C."/>
            <person name="Muzny D.M."/>
            <person name="Otani S."/>
            <person name="Piulachs M.-D."/>
            <person name="Poelchau M."/>
            <person name="Qu J."/>
            <person name="Schaub F."/>
            <person name="Wada-Katsumata A."/>
            <person name="Worley K.C."/>
            <person name="Xie Q."/>
            <person name="Ylla G."/>
            <person name="Poulsen M."/>
            <person name="Gibbs R.A."/>
            <person name="Schal C."/>
            <person name="Richards S."/>
            <person name="Belles X."/>
            <person name="Korb J."/>
            <person name="Bornberg-Bauer E."/>
        </authorList>
    </citation>
    <scope>NUCLEOTIDE SEQUENCE [LARGE SCALE GENOMIC DNA]</scope>
    <source>
        <tissue evidence="2">Whole body</tissue>
    </source>
</reference>
<evidence type="ECO:0000313" key="3">
    <source>
        <dbReference type="Proteomes" id="UP000235965"/>
    </source>
</evidence>
<dbReference type="InParanoid" id="A0A2J7Q995"/>
<gene>
    <name evidence="2" type="ORF">B7P43_G02011</name>
</gene>